<accession>A0A4Y3QMT7</accession>
<evidence type="ECO:0000313" key="1">
    <source>
        <dbReference type="EMBL" id="GEB46431.1"/>
    </source>
</evidence>
<dbReference type="RefSeq" id="WP_141377677.1">
    <property type="nucleotide sequence ID" value="NZ_BJML01000007.1"/>
</dbReference>
<organism evidence="1 2">
    <name type="scientific">Microbacterium testaceum</name>
    <name type="common">Aureobacterium testaceum</name>
    <name type="synonym">Brevibacterium testaceum</name>
    <dbReference type="NCBI Taxonomy" id="2033"/>
    <lineage>
        <taxon>Bacteria</taxon>
        <taxon>Bacillati</taxon>
        <taxon>Actinomycetota</taxon>
        <taxon>Actinomycetes</taxon>
        <taxon>Micrococcales</taxon>
        <taxon>Microbacteriaceae</taxon>
        <taxon>Microbacterium</taxon>
    </lineage>
</organism>
<dbReference type="EMBL" id="BJML01000007">
    <property type="protein sequence ID" value="GEB46431.1"/>
    <property type="molecule type" value="Genomic_DNA"/>
</dbReference>
<evidence type="ECO:0008006" key="3">
    <source>
        <dbReference type="Google" id="ProtNLM"/>
    </source>
</evidence>
<sequence length="207" mass="21313">MTSSAALDAAAARALSDPAAAISSLPWLSTALADDAAAGRFAAWGRSSVIDENVAAAVLARPLFDELHARAGLEASWPVGNAGVLHVYGYLLSTTPTPYGLKRERWLTGELERACGLDAGAFVPWVGTQTLLSRATAAASVLLARPDALTEEAEGRTARIALGAPLPEGTAALAYAVDGLLVTMFPVADPAALRAGLGAPRLRWNAV</sequence>
<comment type="caution">
    <text evidence="1">The sequence shown here is derived from an EMBL/GenBank/DDBJ whole genome shotgun (WGS) entry which is preliminary data.</text>
</comment>
<reference evidence="1 2" key="1">
    <citation type="submission" date="2019-06" db="EMBL/GenBank/DDBJ databases">
        <title>Whole genome shotgun sequence of Microbacterium testaceum NBRC 12675.</title>
        <authorList>
            <person name="Hosoyama A."/>
            <person name="Uohara A."/>
            <person name="Ohji S."/>
            <person name="Ichikawa N."/>
        </authorList>
    </citation>
    <scope>NUCLEOTIDE SEQUENCE [LARGE SCALE GENOMIC DNA]</scope>
    <source>
        <strain evidence="1 2">NBRC 12675</strain>
    </source>
</reference>
<protein>
    <recommendedName>
        <fullName evidence="3">Amino acid deaminase</fullName>
    </recommendedName>
</protein>
<dbReference type="OrthoDB" id="9342873at2"/>
<gene>
    <name evidence="1" type="ORF">MTE01_23760</name>
</gene>
<proteinExistence type="predicted"/>
<name>A0A4Y3QMT7_MICTE</name>
<dbReference type="Proteomes" id="UP000319525">
    <property type="component" value="Unassembled WGS sequence"/>
</dbReference>
<dbReference type="AlphaFoldDB" id="A0A4Y3QMT7"/>
<dbReference type="GeneID" id="57145063"/>
<evidence type="ECO:0000313" key="2">
    <source>
        <dbReference type="Proteomes" id="UP000319525"/>
    </source>
</evidence>